<evidence type="ECO:0000256" key="1">
    <source>
        <dbReference type="ARBA" id="ARBA00004196"/>
    </source>
</evidence>
<name>A0ABS4GXJ7_9BACL</name>
<dbReference type="Proteomes" id="UP001519343">
    <property type="component" value="Unassembled WGS sequence"/>
</dbReference>
<gene>
    <name evidence="7" type="ORF">J2Z37_005023</name>
</gene>
<dbReference type="InterPro" id="IPR004682">
    <property type="entry name" value="TRAP_DctP"/>
</dbReference>
<keyword evidence="8" id="KW-1185">Reference proteome</keyword>
<comment type="caution">
    <text evidence="7">The sequence shown here is derived from an EMBL/GenBank/DDBJ whole genome shotgun (WGS) entry which is preliminary data.</text>
</comment>
<dbReference type="InterPro" id="IPR038404">
    <property type="entry name" value="TRAP_DctP_sf"/>
</dbReference>
<dbReference type="InterPro" id="IPR018389">
    <property type="entry name" value="DctP_fam"/>
</dbReference>
<dbReference type="RefSeq" id="WP_209812968.1">
    <property type="nucleotide sequence ID" value="NZ_JAGGKT010000035.1"/>
</dbReference>
<comment type="similarity">
    <text evidence="2">Belongs to the bacterial solute-binding protein 7 family.</text>
</comment>
<dbReference type="NCBIfam" id="NF037995">
    <property type="entry name" value="TRAP_S1"/>
    <property type="match status" value="1"/>
</dbReference>
<organism evidence="7 8">
    <name type="scientific">Ammoniphilus resinae</name>
    <dbReference type="NCBI Taxonomy" id="861532"/>
    <lineage>
        <taxon>Bacteria</taxon>
        <taxon>Bacillati</taxon>
        <taxon>Bacillota</taxon>
        <taxon>Bacilli</taxon>
        <taxon>Bacillales</taxon>
        <taxon>Paenibacillaceae</taxon>
        <taxon>Aneurinibacillus group</taxon>
        <taxon>Ammoniphilus</taxon>
    </lineage>
</organism>
<protein>
    <submittedName>
        <fullName evidence="7">Tripartite ATP-independent transporter DctP family solute receptor</fullName>
    </submittedName>
</protein>
<dbReference type="NCBIfam" id="TIGR00787">
    <property type="entry name" value="dctP"/>
    <property type="match status" value="1"/>
</dbReference>
<feature type="chain" id="PRO_5045167181" evidence="6">
    <location>
        <begin position="21"/>
        <end position="359"/>
    </location>
</feature>
<sequence length="359" mass="39517">MIKKSLSIGVTSVLSIALLAGCGSKPPASSPVAQPQQPSTDKKEAAPAPADNKAGSGDVITIKFAGANPDSHPSTRAIVEKFKPYVEEKSGGKIKVEVFGNAQLGGERDVLEQLQLGQIEMSFLSPVLGNVEPKINALDLPYLFKDYEHLDSVLDGELGQEIIKDLPEKGLHGFAYMENGFRQITNSKKPINSLEDLKGLKIRVPEAPISIANLKSIGANVVTIAFPEVYPALQQGTVDGQENAYPTITSSKFYEVQKYVAETNHMWGAHVIVASEKWFSGLSPEFQKIIEDASKETSKYQRQIFREGEKKDKQELIDKGMTITTPDLEPFRKAVEPVYEEFFKNNPDLEDLVKRIRGN</sequence>
<dbReference type="PANTHER" id="PTHR33376">
    <property type="match status" value="1"/>
</dbReference>
<reference evidence="7 8" key="1">
    <citation type="submission" date="2021-03" db="EMBL/GenBank/DDBJ databases">
        <title>Genomic Encyclopedia of Type Strains, Phase IV (KMG-IV): sequencing the most valuable type-strain genomes for metagenomic binning, comparative biology and taxonomic classification.</title>
        <authorList>
            <person name="Goeker M."/>
        </authorList>
    </citation>
    <scope>NUCLEOTIDE SEQUENCE [LARGE SCALE GENOMIC DNA]</scope>
    <source>
        <strain evidence="7 8">DSM 24738</strain>
    </source>
</reference>
<dbReference type="PANTHER" id="PTHR33376:SF4">
    <property type="entry name" value="SIALIC ACID-BINDING PERIPLASMIC PROTEIN SIAP"/>
    <property type="match status" value="1"/>
</dbReference>
<dbReference type="PROSITE" id="PS51257">
    <property type="entry name" value="PROKAR_LIPOPROTEIN"/>
    <property type="match status" value="1"/>
</dbReference>
<evidence type="ECO:0000256" key="2">
    <source>
        <dbReference type="ARBA" id="ARBA00009023"/>
    </source>
</evidence>
<dbReference type="PIRSF" id="PIRSF006470">
    <property type="entry name" value="DctB"/>
    <property type="match status" value="1"/>
</dbReference>
<evidence type="ECO:0000313" key="8">
    <source>
        <dbReference type="Proteomes" id="UP001519343"/>
    </source>
</evidence>
<evidence type="ECO:0000256" key="6">
    <source>
        <dbReference type="SAM" id="SignalP"/>
    </source>
</evidence>
<evidence type="ECO:0000256" key="3">
    <source>
        <dbReference type="ARBA" id="ARBA00022448"/>
    </source>
</evidence>
<comment type="subcellular location">
    <subcellularLocation>
        <location evidence="1">Cell envelope</location>
    </subcellularLocation>
</comment>
<dbReference type="Gene3D" id="3.40.190.170">
    <property type="entry name" value="Bacterial extracellular solute-binding protein, family 7"/>
    <property type="match status" value="1"/>
</dbReference>
<keyword evidence="4 6" id="KW-0732">Signal</keyword>
<feature type="compositionally biased region" description="Low complexity" evidence="5">
    <location>
        <begin position="26"/>
        <end position="39"/>
    </location>
</feature>
<dbReference type="CDD" id="cd13603">
    <property type="entry name" value="PBP2_TRAP_Siap_TeaA_like"/>
    <property type="match status" value="1"/>
</dbReference>
<feature type="signal peptide" evidence="6">
    <location>
        <begin position="1"/>
        <end position="20"/>
    </location>
</feature>
<keyword evidence="7" id="KW-0675">Receptor</keyword>
<dbReference type="SUPFAM" id="SSF53850">
    <property type="entry name" value="Periplasmic binding protein-like II"/>
    <property type="match status" value="1"/>
</dbReference>
<proteinExistence type="inferred from homology"/>
<feature type="region of interest" description="Disordered" evidence="5">
    <location>
        <begin position="24"/>
        <end position="56"/>
    </location>
</feature>
<dbReference type="EMBL" id="JAGGKT010000035">
    <property type="protein sequence ID" value="MBP1935003.1"/>
    <property type="molecule type" value="Genomic_DNA"/>
</dbReference>
<evidence type="ECO:0000256" key="5">
    <source>
        <dbReference type="SAM" id="MobiDB-lite"/>
    </source>
</evidence>
<evidence type="ECO:0000313" key="7">
    <source>
        <dbReference type="EMBL" id="MBP1935003.1"/>
    </source>
</evidence>
<evidence type="ECO:0000256" key="4">
    <source>
        <dbReference type="ARBA" id="ARBA00022729"/>
    </source>
</evidence>
<dbReference type="Pfam" id="PF03480">
    <property type="entry name" value="DctP"/>
    <property type="match status" value="1"/>
</dbReference>
<keyword evidence="3" id="KW-0813">Transport</keyword>
<accession>A0ABS4GXJ7</accession>